<dbReference type="Pfam" id="PF01431">
    <property type="entry name" value="Peptidase_M13"/>
    <property type="match status" value="1"/>
</dbReference>
<keyword evidence="4" id="KW-0645">Protease</keyword>
<dbReference type="PRINTS" id="PR00786">
    <property type="entry name" value="NEPRILYSIN"/>
</dbReference>
<evidence type="ECO:0008006" key="13">
    <source>
        <dbReference type="Google" id="ProtNLM"/>
    </source>
</evidence>
<comment type="subcellular location">
    <subcellularLocation>
        <location evidence="2">Cell membrane</location>
        <topology evidence="2">Single-pass type II membrane protein</topology>
    </subcellularLocation>
</comment>
<dbReference type="STRING" id="195883.A0A482WR88"/>
<evidence type="ECO:0000256" key="5">
    <source>
        <dbReference type="ARBA" id="ARBA00022723"/>
    </source>
</evidence>
<evidence type="ECO:0000256" key="8">
    <source>
        <dbReference type="ARBA" id="ARBA00023049"/>
    </source>
</evidence>
<dbReference type="PANTHER" id="PTHR11733">
    <property type="entry name" value="ZINC METALLOPROTEASE FAMILY M13 NEPRILYSIN-RELATED"/>
    <property type="match status" value="1"/>
</dbReference>
<dbReference type="PROSITE" id="PS51885">
    <property type="entry name" value="NEPRILYSIN"/>
    <property type="match status" value="1"/>
</dbReference>
<dbReference type="InterPro" id="IPR018497">
    <property type="entry name" value="Peptidase_M13_C"/>
</dbReference>
<dbReference type="InParanoid" id="A0A482WR88"/>
<feature type="domain" description="Peptidase M13 C-terminal" evidence="9">
    <location>
        <begin position="573"/>
        <end position="779"/>
    </location>
</feature>
<dbReference type="InterPro" id="IPR024079">
    <property type="entry name" value="MetalloPept_cat_dom_sf"/>
</dbReference>
<feature type="domain" description="Peptidase M13 N-terminal" evidence="10">
    <location>
        <begin position="122"/>
        <end position="511"/>
    </location>
</feature>
<dbReference type="GO" id="GO:0046872">
    <property type="term" value="F:metal ion binding"/>
    <property type="evidence" value="ECO:0007669"/>
    <property type="project" value="UniProtKB-KW"/>
</dbReference>
<dbReference type="CDD" id="cd08662">
    <property type="entry name" value="M13"/>
    <property type="match status" value="1"/>
</dbReference>
<keyword evidence="6" id="KW-0378">Hydrolase</keyword>
<accession>A0A482WR88</accession>
<keyword evidence="5" id="KW-0479">Metal-binding</keyword>
<evidence type="ECO:0000256" key="7">
    <source>
        <dbReference type="ARBA" id="ARBA00022833"/>
    </source>
</evidence>
<dbReference type="GO" id="GO:0004222">
    <property type="term" value="F:metalloendopeptidase activity"/>
    <property type="evidence" value="ECO:0007669"/>
    <property type="project" value="InterPro"/>
</dbReference>
<evidence type="ECO:0000256" key="2">
    <source>
        <dbReference type="ARBA" id="ARBA00004401"/>
    </source>
</evidence>
<dbReference type="Gene3D" id="1.10.1380.10">
    <property type="entry name" value="Neutral endopeptidase , domain2"/>
    <property type="match status" value="1"/>
</dbReference>
<dbReference type="SUPFAM" id="SSF55486">
    <property type="entry name" value="Metalloproteases ('zincins'), catalytic domain"/>
    <property type="match status" value="1"/>
</dbReference>
<protein>
    <recommendedName>
        <fullName evidence="13">Membrane metallo-endopeptidase-like 1</fullName>
    </recommendedName>
</protein>
<dbReference type="InterPro" id="IPR000718">
    <property type="entry name" value="Peptidase_M13"/>
</dbReference>
<name>A0A482WR88_LAOST</name>
<dbReference type="EMBL" id="QKKF02027609">
    <property type="protein sequence ID" value="RZF35772.1"/>
    <property type="molecule type" value="Genomic_DNA"/>
</dbReference>
<keyword evidence="12" id="KW-1185">Reference proteome</keyword>
<dbReference type="Gene3D" id="3.40.390.10">
    <property type="entry name" value="Collagenase (Catalytic Domain)"/>
    <property type="match status" value="1"/>
</dbReference>
<evidence type="ECO:0000256" key="3">
    <source>
        <dbReference type="ARBA" id="ARBA00007357"/>
    </source>
</evidence>
<comment type="cofactor">
    <cofactor evidence="1">
        <name>Zn(2+)</name>
        <dbReference type="ChEBI" id="CHEBI:29105"/>
    </cofactor>
</comment>
<evidence type="ECO:0000259" key="9">
    <source>
        <dbReference type="Pfam" id="PF01431"/>
    </source>
</evidence>
<evidence type="ECO:0000313" key="11">
    <source>
        <dbReference type="EMBL" id="RZF35772.1"/>
    </source>
</evidence>
<dbReference type="OrthoDB" id="6475849at2759"/>
<evidence type="ECO:0000256" key="1">
    <source>
        <dbReference type="ARBA" id="ARBA00001947"/>
    </source>
</evidence>
<dbReference type="Proteomes" id="UP000291343">
    <property type="component" value="Unassembled WGS sequence"/>
</dbReference>
<dbReference type="Pfam" id="PF05649">
    <property type="entry name" value="Peptidase_M13_N"/>
    <property type="match status" value="1"/>
</dbReference>
<dbReference type="InterPro" id="IPR008753">
    <property type="entry name" value="Peptidase_M13_N"/>
</dbReference>
<sequence length="780" mass="89471">MGEHAGKRIDVPNICCDFGSGTTSSRIQCIISALSLAFLFLSLIDGVESASHGCRYRQSKQHQQKQNFDMPSIATFSWKNERESASIQGPGRQKQDWNLCLTAGCVMSANSVLQNMDRKINPCDNFFEFACGKFLKETRVADDKTGVTAFSLISDKLEEQLRDVLDRPVSPNDIKPFVYTKHLFNACMNKALIEEKGAAPVLSLLKELGGWPVLEGSNWNEAEWDWKKSVYTNRKKGFSYSYFLSFAVRPDMKNSKNRVIILDQASLGMGQEYLIKGLKDKLVAAYYNYMVDIAVLFGADKKIAKTELRKSVEFEINLANISIPREERRDTNKLYNSMTLTQLQQKFSSIPWKEYFQNMLPHKIKLKPNERVIVYAPSFIKKLETLMKDTPKRVQANYALWRAAGATISYLPDNFRRRQLEYIALRFGMTEREARWKECVKVVSSSLPQAVGAQYVRKFFKEDSKENAEELVNRIRKEMYKILDDVDWMDEKTRAAALEKAKAMTTHIAYPDELLDDKKLIEFYEKLEIIGPDDYIGAELNLTKCAVEFSFNRLRDPVNKTEWISHGRPAIVNAFYNSIENSIQFPAGILQGTFFNKDRPHFMNYGAIGYVIGHEVTHAFDDEGNQFNKDGNLVDWWEEETKKKYLEKAKCIINQYGNYTSRQVDIKLNGVNTQGENIADNGGIKLSYYAYQSWEEQYGPEPRLPGLQMYSPQQMFWISAANVWCAKHKDESLKNQITTGVHSPDEFRVIGSLSNLKEFSQDFGCPTGSKMNPKHKCSVW</sequence>
<proteinExistence type="inferred from homology"/>
<evidence type="ECO:0000256" key="6">
    <source>
        <dbReference type="ARBA" id="ARBA00022801"/>
    </source>
</evidence>
<keyword evidence="8" id="KW-0482">Metalloprotease</keyword>
<dbReference type="AlphaFoldDB" id="A0A482WR88"/>
<dbReference type="PANTHER" id="PTHR11733:SF224">
    <property type="entry name" value="NEPRILYSIN-2"/>
    <property type="match status" value="1"/>
</dbReference>
<comment type="similarity">
    <text evidence="3">Belongs to the peptidase M13 family.</text>
</comment>
<dbReference type="GO" id="GO:0016485">
    <property type="term" value="P:protein processing"/>
    <property type="evidence" value="ECO:0007669"/>
    <property type="project" value="TreeGrafter"/>
</dbReference>
<keyword evidence="7" id="KW-0862">Zinc</keyword>
<evidence type="ECO:0000259" key="10">
    <source>
        <dbReference type="Pfam" id="PF05649"/>
    </source>
</evidence>
<gene>
    <name evidence="11" type="ORF">LSTR_LSTR012070</name>
</gene>
<dbReference type="SMR" id="A0A482WR88"/>
<evidence type="ECO:0000256" key="4">
    <source>
        <dbReference type="ARBA" id="ARBA00022670"/>
    </source>
</evidence>
<evidence type="ECO:0000313" key="12">
    <source>
        <dbReference type="Proteomes" id="UP000291343"/>
    </source>
</evidence>
<comment type="caution">
    <text evidence="11">The sequence shown here is derived from an EMBL/GenBank/DDBJ whole genome shotgun (WGS) entry which is preliminary data.</text>
</comment>
<reference evidence="11 12" key="1">
    <citation type="journal article" date="2017" name="Gigascience">
        <title>Genome sequence of the small brown planthopper, Laodelphax striatellus.</title>
        <authorList>
            <person name="Zhu J."/>
            <person name="Jiang F."/>
            <person name="Wang X."/>
            <person name="Yang P."/>
            <person name="Bao Y."/>
            <person name="Zhao W."/>
            <person name="Wang W."/>
            <person name="Lu H."/>
            <person name="Wang Q."/>
            <person name="Cui N."/>
            <person name="Li J."/>
            <person name="Chen X."/>
            <person name="Luo L."/>
            <person name="Yu J."/>
            <person name="Kang L."/>
            <person name="Cui F."/>
        </authorList>
    </citation>
    <scope>NUCLEOTIDE SEQUENCE [LARGE SCALE GENOMIC DNA]</scope>
    <source>
        <strain evidence="11">Lst14</strain>
    </source>
</reference>
<dbReference type="InterPro" id="IPR042089">
    <property type="entry name" value="Peptidase_M13_dom_2"/>
</dbReference>
<organism evidence="11 12">
    <name type="scientific">Laodelphax striatellus</name>
    <name type="common">Small brown planthopper</name>
    <name type="synonym">Delphax striatella</name>
    <dbReference type="NCBI Taxonomy" id="195883"/>
    <lineage>
        <taxon>Eukaryota</taxon>
        <taxon>Metazoa</taxon>
        <taxon>Ecdysozoa</taxon>
        <taxon>Arthropoda</taxon>
        <taxon>Hexapoda</taxon>
        <taxon>Insecta</taxon>
        <taxon>Pterygota</taxon>
        <taxon>Neoptera</taxon>
        <taxon>Paraneoptera</taxon>
        <taxon>Hemiptera</taxon>
        <taxon>Auchenorrhyncha</taxon>
        <taxon>Fulgoroidea</taxon>
        <taxon>Delphacidae</taxon>
        <taxon>Criomorphinae</taxon>
        <taxon>Laodelphax</taxon>
    </lineage>
</organism>
<dbReference type="GO" id="GO:0005886">
    <property type="term" value="C:plasma membrane"/>
    <property type="evidence" value="ECO:0007669"/>
    <property type="project" value="UniProtKB-SubCell"/>
</dbReference>